<protein>
    <recommendedName>
        <fullName evidence="3">DUF4276 family protein</fullName>
    </recommendedName>
</protein>
<accession>A0A176RX27</accession>
<organism evidence="1 2">
    <name type="scientific">Candidatus Thiomargarita nelsonii</name>
    <dbReference type="NCBI Taxonomy" id="1003181"/>
    <lineage>
        <taxon>Bacteria</taxon>
        <taxon>Pseudomonadati</taxon>
        <taxon>Pseudomonadota</taxon>
        <taxon>Gammaproteobacteria</taxon>
        <taxon>Thiotrichales</taxon>
        <taxon>Thiotrichaceae</taxon>
        <taxon>Thiomargarita</taxon>
    </lineage>
</organism>
<evidence type="ECO:0008006" key="3">
    <source>
        <dbReference type="Google" id="ProtNLM"/>
    </source>
</evidence>
<proteinExistence type="predicted"/>
<evidence type="ECO:0000313" key="2">
    <source>
        <dbReference type="Proteomes" id="UP000076962"/>
    </source>
</evidence>
<reference evidence="1 2" key="1">
    <citation type="submission" date="2016-05" db="EMBL/GenBank/DDBJ databases">
        <title>Single-cell genome of chain-forming Candidatus Thiomargarita nelsonii and comparison to other large sulfur-oxidizing bacteria.</title>
        <authorList>
            <person name="Winkel M."/>
            <person name="Salman V."/>
            <person name="Woyke T."/>
            <person name="Schulz-Vogt H."/>
            <person name="Richter M."/>
            <person name="Flood B."/>
            <person name="Bailey J."/>
            <person name="Amann R."/>
            <person name="Mussmann M."/>
        </authorList>
    </citation>
    <scope>NUCLEOTIDE SEQUENCE [LARGE SCALE GENOMIC DNA]</scope>
    <source>
        <strain evidence="1 2">THI036</strain>
    </source>
</reference>
<gene>
    <name evidence="1" type="ORF">THIOM_003996</name>
</gene>
<dbReference type="AlphaFoldDB" id="A0A176RX27"/>
<comment type="caution">
    <text evidence="1">The sequence shown here is derived from an EMBL/GenBank/DDBJ whole genome shotgun (WGS) entry which is preliminary data.</text>
</comment>
<dbReference type="Proteomes" id="UP000076962">
    <property type="component" value="Unassembled WGS sequence"/>
</dbReference>
<sequence length="227" mass="25918">MRAGGILKILICGEGEHDMGKQEYCPRKNDYDIYEGWIQKFIRKIKPHLNIQFDTRRRKELISFNCGKKRPALKGHSEKAFYAMMIAKREGYDAVVFMVDADTKDLKQWKKKCQEILEGFAAVKAAPLGIACVPKSASESLSDSQAWATLGLNNLKALPDEPEMIWGKRDEPNANHPHQYFKRICQKADIPDNKYTRWEVAELSDINVIEKKCPNSLGAFQKAVDKV</sequence>
<keyword evidence="2" id="KW-1185">Reference proteome</keyword>
<evidence type="ECO:0000313" key="1">
    <source>
        <dbReference type="EMBL" id="OAD20310.1"/>
    </source>
</evidence>
<name>A0A176RX27_9GAMM</name>
<dbReference type="EMBL" id="LUTY01002478">
    <property type="protein sequence ID" value="OAD20310.1"/>
    <property type="molecule type" value="Genomic_DNA"/>
</dbReference>